<accession>A0AAE1XSW0</accession>
<sequence length="118" mass="14403">MEWIKEGDRNTSFFHRQTSTHKKRNHIRKLWDKEGQWKYETTDIQGIISEYFSELFTLNRPNSDILELWLNRNRWLWDNRGLSPPDIVSRSRCLLSKFVEYCSSLKGPERNDAIRREW</sequence>
<reference evidence="1" key="1">
    <citation type="submission" date="2020-06" db="EMBL/GenBank/DDBJ databases">
        <authorList>
            <person name="Li T."/>
            <person name="Hu X."/>
            <person name="Zhang T."/>
            <person name="Song X."/>
            <person name="Zhang H."/>
            <person name="Dai N."/>
            <person name="Sheng W."/>
            <person name="Hou X."/>
            <person name="Wei L."/>
        </authorList>
    </citation>
    <scope>NUCLEOTIDE SEQUENCE</scope>
    <source>
        <strain evidence="1">3651</strain>
        <tissue evidence="1">Leaf</tissue>
    </source>
</reference>
<dbReference type="Proteomes" id="UP001293254">
    <property type="component" value="Unassembled WGS sequence"/>
</dbReference>
<dbReference type="EMBL" id="JACGWO010000010">
    <property type="protein sequence ID" value="KAK4416968.1"/>
    <property type="molecule type" value="Genomic_DNA"/>
</dbReference>
<dbReference type="AlphaFoldDB" id="A0AAE1XSW0"/>
<comment type="caution">
    <text evidence="1">The sequence shown here is derived from an EMBL/GenBank/DDBJ whole genome shotgun (WGS) entry which is preliminary data.</text>
</comment>
<reference evidence="1" key="2">
    <citation type="journal article" date="2024" name="Plant">
        <title>Genomic evolution and insights into agronomic trait innovations of Sesamum species.</title>
        <authorList>
            <person name="Miao H."/>
            <person name="Wang L."/>
            <person name="Qu L."/>
            <person name="Liu H."/>
            <person name="Sun Y."/>
            <person name="Le M."/>
            <person name="Wang Q."/>
            <person name="Wei S."/>
            <person name="Zheng Y."/>
            <person name="Lin W."/>
            <person name="Duan Y."/>
            <person name="Cao H."/>
            <person name="Xiong S."/>
            <person name="Wang X."/>
            <person name="Wei L."/>
            <person name="Li C."/>
            <person name="Ma Q."/>
            <person name="Ju M."/>
            <person name="Zhao R."/>
            <person name="Li G."/>
            <person name="Mu C."/>
            <person name="Tian Q."/>
            <person name="Mei H."/>
            <person name="Zhang T."/>
            <person name="Gao T."/>
            <person name="Zhang H."/>
        </authorList>
    </citation>
    <scope>NUCLEOTIDE SEQUENCE</scope>
    <source>
        <strain evidence="1">3651</strain>
    </source>
</reference>
<gene>
    <name evidence="1" type="ORF">Salat_2522300</name>
</gene>
<keyword evidence="2" id="KW-1185">Reference proteome</keyword>
<evidence type="ECO:0000313" key="2">
    <source>
        <dbReference type="Proteomes" id="UP001293254"/>
    </source>
</evidence>
<proteinExistence type="predicted"/>
<protein>
    <submittedName>
        <fullName evidence="1">Uncharacterized protein</fullName>
    </submittedName>
</protein>
<organism evidence="1 2">
    <name type="scientific">Sesamum alatum</name>
    <dbReference type="NCBI Taxonomy" id="300844"/>
    <lineage>
        <taxon>Eukaryota</taxon>
        <taxon>Viridiplantae</taxon>
        <taxon>Streptophyta</taxon>
        <taxon>Embryophyta</taxon>
        <taxon>Tracheophyta</taxon>
        <taxon>Spermatophyta</taxon>
        <taxon>Magnoliopsida</taxon>
        <taxon>eudicotyledons</taxon>
        <taxon>Gunneridae</taxon>
        <taxon>Pentapetalae</taxon>
        <taxon>asterids</taxon>
        <taxon>lamiids</taxon>
        <taxon>Lamiales</taxon>
        <taxon>Pedaliaceae</taxon>
        <taxon>Sesamum</taxon>
    </lineage>
</organism>
<evidence type="ECO:0000313" key="1">
    <source>
        <dbReference type="EMBL" id="KAK4416968.1"/>
    </source>
</evidence>
<name>A0AAE1XSW0_9LAMI</name>